<organism evidence="1 2">
    <name type="scientific">Portunus trituberculatus</name>
    <name type="common">Swimming crab</name>
    <name type="synonym">Neptunus trituberculatus</name>
    <dbReference type="NCBI Taxonomy" id="210409"/>
    <lineage>
        <taxon>Eukaryota</taxon>
        <taxon>Metazoa</taxon>
        <taxon>Ecdysozoa</taxon>
        <taxon>Arthropoda</taxon>
        <taxon>Crustacea</taxon>
        <taxon>Multicrustacea</taxon>
        <taxon>Malacostraca</taxon>
        <taxon>Eumalacostraca</taxon>
        <taxon>Eucarida</taxon>
        <taxon>Decapoda</taxon>
        <taxon>Pleocyemata</taxon>
        <taxon>Brachyura</taxon>
        <taxon>Eubrachyura</taxon>
        <taxon>Portunoidea</taxon>
        <taxon>Portunidae</taxon>
        <taxon>Portuninae</taxon>
        <taxon>Portunus</taxon>
    </lineage>
</organism>
<protein>
    <submittedName>
        <fullName evidence="1">Uncharacterized protein</fullName>
    </submittedName>
</protein>
<evidence type="ECO:0000313" key="1">
    <source>
        <dbReference type="EMBL" id="MPC68839.1"/>
    </source>
</evidence>
<accession>A0A5B7HGG8</accession>
<evidence type="ECO:0000313" key="2">
    <source>
        <dbReference type="Proteomes" id="UP000324222"/>
    </source>
</evidence>
<dbReference type="OrthoDB" id="5600252at2759"/>
<dbReference type="EMBL" id="VSRR010028458">
    <property type="protein sequence ID" value="MPC68839.1"/>
    <property type="molecule type" value="Genomic_DNA"/>
</dbReference>
<proteinExistence type="predicted"/>
<sequence length="121" mass="13430">MGLPYHRLVTTAMSNLEPLGMLTQDHHSNTEHLRALGRRVMYFSTPQHFFKALLLVSVFRCVEVVLHGGLMGGEEIGEEKIGILVGSIDLHSKPQEVKAKADHTSDLLAMYVQSAKGMLFV</sequence>
<name>A0A5B7HGG8_PORTR</name>
<dbReference type="AlphaFoldDB" id="A0A5B7HGG8"/>
<reference evidence="1 2" key="1">
    <citation type="submission" date="2019-05" db="EMBL/GenBank/DDBJ databases">
        <title>Another draft genome of Portunus trituberculatus and its Hox gene families provides insights of decapod evolution.</title>
        <authorList>
            <person name="Jeong J.-H."/>
            <person name="Song I."/>
            <person name="Kim S."/>
            <person name="Choi T."/>
            <person name="Kim D."/>
            <person name="Ryu S."/>
            <person name="Kim W."/>
        </authorList>
    </citation>
    <scope>NUCLEOTIDE SEQUENCE [LARGE SCALE GENOMIC DNA]</scope>
    <source>
        <tissue evidence="1">Muscle</tissue>
    </source>
</reference>
<keyword evidence="2" id="KW-1185">Reference proteome</keyword>
<comment type="caution">
    <text evidence="1">The sequence shown here is derived from an EMBL/GenBank/DDBJ whole genome shotgun (WGS) entry which is preliminary data.</text>
</comment>
<dbReference type="Proteomes" id="UP000324222">
    <property type="component" value="Unassembled WGS sequence"/>
</dbReference>
<gene>
    <name evidence="1" type="ORF">E2C01_063049</name>
</gene>